<dbReference type="AlphaFoldDB" id="A0ABD3SBX3"/>
<name>A0ABD3SBX3_9STRA</name>
<dbReference type="InterPro" id="IPR050585">
    <property type="entry name" value="Xaa-Pro_dipeptidyl-ppase/CocE"/>
</dbReference>
<keyword evidence="1" id="KW-0732">Signal</keyword>
<dbReference type="InterPro" id="IPR001375">
    <property type="entry name" value="Peptidase_S9_cat"/>
</dbReference>
<comment type="caution">
    <text evidence="3">The sequence shown here is derived from an EMBL/GenBank/DDBJ whole genome shotgun (WGS) entry which is preliminary data.</text>
</comment>
<evidence type="ECO:0000313" key="3">
    <source>
        <dbReference type="EMBL" id="KAL3821952.1"/>
    </source>
</evidence>
<dbReference type="Gene3D" id="3.40.50.1820">
    <property type="entry name" value="alpha/beta hydrolase"/>
    <property type="match status" value="1"/>
</dbReference>
<dbReference type="PANTHER" id="PTHR43056:SF5">
    <property type="entry name" value="PEPTIDASE S9 PROLYL OLIGOPEPTIDASE CATALYTIC DOMAIN-CONTAINING PROTEIN"/>
    <property type="match status" value="1"/>
</dbReference>
<feature type="signal peptide" evidence="1">
    <location>
        <begin position="1"/>
        <end position="19"/>
    </location>
</feature>
<sequence>MQRTAILESLLLLSSSTSAFLPPHPIGGVVFPPRRVDIMTAFPSTQLADSNDADDAVATAVIDRPYGAWESPITSRAITAGSVRLGPVYFHDGEVYWVEGRPMEGGRNVLCRRSRRVEEGEGGGTAAVLDVTPPGSNVRTRVHEYGGGAVVLGKDGNEVYYSDFATQGIRRVVDDDGGGGGVGKSIPITSEYDGGGGDHIYRFADGVLSGDGATMYSIREYHPNGGKTDPREVVNELVSINVIDGSMKVIATGNDFYASPRLSPDGTKLAYVTWDHPNMPWDATELRVVDIVADDDDVSGPPLPPSSISDEHALIAGGDGDTSVIQPRWHPITGELYYLSDMSGYYNIYRSEPDDTTTPVLPMKYDFGGSAPGWTLGQVGYAFLDDGRLVAQYAKDGRSVLVVADVVDVVGEATNVREYGGEGDGLPDMLSGIVPGVGSDLYFLGGSPGVPSCVYVWNLDDDRRHRPAAVIARSSNVTFPEDVISHPEMIEFPTTLGTAYGYYYPPRNGKYVCTTDVAPPLLVKAHGGPTACTGPSFNAGIQYWTSRGFAVLDVDYGGSTGYGREYRRRLRKSWGIVDVDDVCNGAKYLVERGLADGDRLCIDGGSAGGYTTLSALAFRDVFRAGTSLYGVADLTALAGDTHKFESRYLDGLVGAYPEDERIYRDRSPIESVDTLSCPILLLQGAEDKVVPPNQAVMMHEALLKKGIPTCLKIYDGEQHGFRKAEHIEDAIDSELAFYGKVFGIEDIPGAIELEVDNL</sequence>
<accession>A0ABD3SBX3</accession>
<dbReference type="PANTHER" id="PTHR43056">
    <property type="entry name" value="PEPTIDASE S9 PROLYL OLIGOPEPTIDASE"/>
    <property type="match status" value="1"/>
</dbReference>
<proteinExistence type="predicted"/>
<dbReference type="Gene3D" id="2.120.10.30">
    <property type="entry name" value="TolB, C-terminal domain"/>
    <property type="match status" value="1"/>
</dbReference>
<dbReference type="Proteomes" id="UP001530377">
    <property type="component" value="Unassembled WGS sequence"/>
</dbReference>
<evidence type="ECO:0000256" key="1">
    <source>
        <dbReference type="SAM" id="SignalP"/>
    </source>
</evidence>
<keyword evidence="4" id="KW-1185">Reference proteome</keyword>
<dbReference type="SUPFAM" id="SSF53474">
    <property type="entry name" value="alpha/beta-Hydrolases"/>
    <property type="match status" value="1"/>
</dbReference>
<evidence type="ECO:0000313" key="4">
    <source>
        <dbReference type="Proteomes" id="UP001530377"/>
    </source>
</evidence>
<evidence type="ECO:0000259" key="2">
    <source>
        <dbReference type="Pfam" id="PF00326"/>
    </source>
</evidence>
<feature type="chain" id="PRO_5044841121" description="Peptidase S9 prolyl oligopeptidase catalytic domain-containing protein" evidence="1">
    <location>
        <begin position="20"/>
        <end position="758"/>
    </location>
</feature>
<feature type="domain" description="Peptidase S9 prolyl oligopeptidase catalytic" evidence="2">
    <location>
        <begin position="535"/>
        <end position="743"/>
    </location>
</feature>
<reference evidence="3 4" key="1">
    <citation type="submission" date="2024-10" db="EMBL/GenBank/DDBJ databases">
        <title>Updated reference genomes for cyclostephanoid diatoms.</title>
        <authorList>
            <person name="Roberts W.R."/>
            <person name="Alverson A.J."/>
        </authorList>
    </citation>
    <scope>NUCLEOTIDE SEQUENCE [LARGE SCALE GENOMIC DNA]</scope>
    <source>
        <strain evidence="3 4">AJA228-03</strain>
    </source>
</reference>
<dbReference type="InterPro" id="IPR011042">
    <property type="entry name" value="6-blade_b-propeller_TolB-like"/>
</dbReference>
<gene>
    <name evidence="3" type="ORF">ACHAXA_004440</name>
</gene>
<dbReference type="Pfam" id="PF00326">
    <property type="entry name" value="Peptidase_S9"/>
    <property type="match status" value="1"/>
</dbReference>
<dbReference type="SUPFAM" id="SSF82171">
    <property type="entry name" value="DPP6 N-terminal domain-like"/>
    <property type="match status" value="1"/>
</dbReference>
<dbReference type="EMBL" id="JALLPB020000078">
    <property type="protein sequence ID" value="KAL3821952.1"/>
    <property type="molecule type" value="Genomic_DNA"/>
</dbReference>
<organism evidence="3 4">
    <name type="scientific">Cyclostephanos tholiformis</name>
    <dbReference type="NCBI Taxonomy" id="382380"/>
    <lineage>
        <taxon>Eukaryota</taxon>
        <taxon>Sar</taxon>
        <taxon>Stramenopiles</taxon>
        <taxon>Ochrophyta</taxon>
        <taxon>Bacillariophyta</taxon>
        <taxon>Coscinodiscophyceae</taxon>
        <taxon>Thalassiosirophycidae</taxon>
        <taxon>Stephanodiscales</taxon>
        <taxon>Stephanodiscaceae</taxon>
        <taxon>Cyclostephanos</taxon>
    </lineage>
</organism>
<dbReference type="InterPro" id="IPR029058">
    <property type="entry name" value="AB_hydrolase_fold"/>
</dbReference>
<protein>
    <recommendedName>
        <fullName evidence="2">Peptidase S9 prolyl oligopeptidase catalytic domain-containing protein</fullName>
    </recommendedName>
</protein>